<feature type="region of interest" description="Disordered" evidence="1">
    <location>
        <begin position="1"/>
        <end position="32"/>
    </location>
</feature>
<evidence type="ECO:0000256" key="1">
    <source>
        <dbReference type="SAM" id="MobiDB-lite"/>
    </source>
</evidence>
<gene>
    <name evidence="2" type="ORF">CYMTET_42791</name>
</gene>
<sequence>MELPAALELSVPVGTEKQETTKDFSSGSSKDVTARTLPSQASILSELTGAKVGMSSLLEQPSEQPDSAKFQFQGKMISKVNATWRNTASNMHTSSLNDTEGHSVLKAPLQRNHTVATSTIDKVHDSSDFRGYWDVFQFEQSSKVKRRQVLNHAPVKSIYREICPSSTGTTSVHNCYSYFAGICALTCPCCGTTCYCGDELQHMTNGITSTGYNYLEHINLRCTIAYFSSKQTYDLTFSECMGSCSFDTSCKFFLYAAGTCYKHSTCSQTFNSDGFVTYEKQLLPDDHGTQPTKSDTLDSSDSEGTTIAAASSYRGTTVAFNDGCNSNKNDDYIDHIAVTVDGLYRPISKPSTSP</sequence>
<organism evidence="2 3">
    <name type="scientific">Cymbomonas tetramitiformis</name>
    <dbReference type="NCBI Taxonomy" id="36881"/>
    <lineage>
        <taxon>Eukaryota</taxon>
        <taxon>Viridiplantae</taxon>
        <taxon>Chlorophyta</taxon>
        <taxon>Pyramimonadophyceae</taxon>
        <taxon>Pyramimonadales</taxon>
        <taxon>Pyramimonadaceae</taxon>
        <taxon>Cymbomonas</taxon>
    </lineage>
</organism>
<dbReference type="AlphaFoldDB" id="A0AAE0F1B2"/>
<proteinExistence type="predicted"/>
<dbReference type="EMBL" id="LGRX02028712">
    <property type="protein sequence ID" value="KAK3247717.1"/>
    <property type="molecule type" value="Genomic_DNA"/>
</dbReference>
<keyword evidence="3" id="KW-1185">Reference proteome</keyword>
<feature type="compositionally biased region" description="Polar residues" evidence="1">
    <location>
        <begin position="23"/>
        <end position="32"/>
    </location>
</feature>
<evidence type="ECO:0000313" key="3">
    <source>
        <dbReference type="Proteomes" id="UP001190700"/>
    </source>
</evidence>
<comment type="caution">
    <text evidence="2">The sequence shown here is derived from an EMBL/GenBank/DDBJ whole genome shotgun (WGS) entry which is preliminary data.</text>
</comment>
<dbReference type="Proteomes" id="UP001190700">
    <property type="component" value="Unassembled WGS sequence"/>
</dbReference>
<accession>A0AAE0F1B2</accession>
<evidence type="ECO:0000313" key="2">
    <source>
        <dbReference type="EMBL" id="KAK3247717.1"/>
    </source>
</evidence>
<name>A0AAE0F1B2_9CHLO</name>
<reference evidence="2 3" key="1">
    <citation type="journal article" date="2015" name="Genome Biol. Evol.">
        <title>Comparative Genomics of a Bacterivorous Green Alga Reveals Evolutionary Causalities and Consequences of Phago-Mixotrophic Mode of Nutrition.</title>
        <authorList>
            <person name="Burns J.A."/>
            <person name="Paasch A."/>
            <person name="Narechania A."/>
            <person name="Kim E."/>
        </authorList>
    </citation>
    <scope>NUCLEOTIDE SEQUENCE [LARGE SCALE GENOMIC DNA]</scope>
    <source>
        <strain evidence="2 3">PLY_AMNH</strain>
    </source>
</reference>
<protein>
    <submittedName>
        <fullName evidence="2">Uncharacterized protein</fullName>
    </submittedName>
</protein>